<proteinExistence type="predicted"/>
<dbReference type="SMART" id="SM00530">
    <property type="entry name" value="HTH_XRE"/>
    <property type="match status" value="1"/>
</dbReference>
<protein>
    <recommendedName>
        <fullName evidence="1">HTH cro/C1-type domain-containing protein</fullName>
    </recommendedName>
</protein>
<dbReference type="CDD" id="cd00093">
    <property type="entry name" value="HTH_XRE"/>
    <property type="match status" value="1"/>
</dbReference>
<dbReference type="PROSITE" id="PS50943">
    <property type="entry name" value="HTH_CROC1"/>
    <property type="match status" value="1"/>
</dbReference>
<name>A0A086BJV3_9FLAO</name>
<evidence type="ECO:0000313" key="2">
    <source>
        <dbReference type="EMBL" id="KFF29217.1"/>
    </source>
</evidence>
<dbReference type="Gene3D" id="1.10.260.40">
    <property type="entry name" value="lambda repressor-like DNA-binding domains"/>
    <property type="match status" value="1"/>
</dbReference>
<dbReference type="SUPFAM" id="SSF47413">
    <property type="entry name" value="lambda repressor-like DNA-binding domains"/>
    <property type="match status" value="1"/>
</dbReference>
<dbReference type="InterPro" id="IPR010982">
    <property type="entry name" value="Lambda_DNA-bd_dom_sf"/>
</dbReference>
<evidence type="ECO:0000313" key="3">
    <source>
        <dbReference type="Proteomes" id="UP000028709"/>
    </source>
</evidence>
<dbReference type="RefSeq" id="WP_034682751.1">
    <property type="nucleotide sequence ID" value="NZ_CP023049.2"/>
</dbReference>
<feature type="domain" description="HTH cro/C1-type" evidence="1">
    <location>
        <begin position="6"/>
        <end position="60"/>
    </location>
</feature>
<evidence type="ECO:0000259" key="1">
    <source>
        <dbReference type="PROSITE" id="PS50943"/>
    </source>
</evidence>
<dbReference type="Proteomes" id="UP000028709">
    <property type="component" value="Unassembled WGS sequence"/>
</dbReference>
<dbReference type="Pfam" id="PF13560">
    <property type="entry name" value="HTH_31"/>
    <property type="match status" value="1"/>
</dbReference>
<dbReference type="AlphaFoldDB" id="A0A086BJV3"/>
<dbReference type="EMBL" id="JPRJ01000008">
    <property type="protein sequence ID" value="KFF29217.1"/>
    <property type="molecule type" value="Genomic_DNA"/>
</dbReference>
<dbReference type="KEGG" id="cpip:CJF12_05365"/>
<accession>A0A086BJV3</accession>
<organism evidence="2 3">
    <name type="scientific">Chryseobacterium piperi</name>
    <dbReference type="NCBI Taxonomy" id="558152"/>
    <lineage>
        <taxon>Bacteria</taxon>
        <taxon>Pseudomonadati</taxon>
        <taxon>Bacteroidota</taxon>
        <taxon>Flavobacteriia</taxon>
        <taxon>Flavobacteriales</taxon>
        <taxon>Weeksellaceae</taxon>
        <taxon>Chryseobacterium group</taxon>
        <taxon>Chryseobacterium</taxon>
    </lineage>
</organism>
<dbReference type="InterPro" id="IPR001387">
    <property type="entry name" value="Cro/C1-type_HTH"/>
</dbReference>
<keyword evidence="3" id="KW-1185">Reference proteome</keyword>
<gene>
    <name evidence="2" type="ORF">IQ37_06570</name>
</gene>
<dbReference type="GO" id="GO:0003677">
    <property type="term" value="F:DNA binding"/>
    <property type="evidence" value="ECO:0007669"/>
    <property type="project" value="InterPro"/>
</dbReference>
<comment type="caution">
    <text evidence="2">The sequence shown here is derived from an EMBL/GenBank/DDBJ whole genome shotgun (WGS) entry which is preliminary data.</text>
</comment>
<sequence>MRKEKLRLLRTQKGYTQQQIVDVIATDVSNYSRKENGDVKITHEEWEKIARLLEVPVAEIYEETNFQDHRKSEKFYQSIIKDLQEYISFLKKENERIENLVK</sequence>
<dbReference type="OrthoDB" id="1274166at2"/>
<reference evidence="2 3" key="1">
    <citation type="submission" date="2014-07" db="EMBL/GenBank/DDBJ databases">
        <title>Genome of Chryseobacterium piperi CTM.</title>
        <authorList>
            <person name="Pipes S.E."/>
            <person name="Stropko S.J."/>
            <person name="Newman J.D."/>
        </authorList>
    </citation>
    <scope>NUCLEOTIDE SEQUENCE [LARGE SCALE GENOMIC DNA]</scope>
    <source>
        <strain evidence="2 3">CTM</strain>
    </source>
</reference>